<evidence type="ECO:0000256" key="5">
    <source>
        <dbReference type="SAM" id="Phobius"/>
    </source>
</evidence>
<proteinExistence type="predicted"/>
<dbReference type="RefSeq" id="WP_115971870.1">
    <property type="nucleotide sequence ID" value="NZ_QNVT01000016.1"/>
</dbReference>
<keyword evidence="4 5" id="KW-0472">Membrane</keyword>
<sequence>MKNFIKKIPDIAAYFFILLFCYAAISKLTDFENFQVQIAQSPLLTAFAGFTSYGVIILEIIIVFLLLIPRLKLIGLYASLGLMTAFTIYIYLILNYSDFVPCSCGGILEKMGWTEHLFFNIGCVLMAGFSIWLMKYYLHDEQNEKDRNRRSVFLQNAGMILLVCSVSSAVVIALFFSSEHIIKKENNFTRRFQPHPVYNEKAIDLGSNTFYFAGNSTDSIFLGNREAPLIMATILPDFKVPDIDTLTLNDYRYPFKNVELNIIYPYYSLADGTVPILYEGVFPNKRANKTDIGSLYFSKIKMTGPHHYIIKTTLAANREGALGVLNSITGVSQLNTSILEKQIDGLFDTDGDFRVETARKRMIYTYYYRNEYITTDLQLKSKTTGHTIDTIRKAQIHLKDMAAGSRKMTAPPLEVNQMQAVHSSTLFNISKLRGRYESKNRWKEAEVIDVYDYESKTYQFSFYIYHHDNQKIRDMLLTKSHLYILSGNQLIRYQRR</sequence>
<dbReference type="GO" id="GO:0016020">
    <property type="term" value="C:membrane"/>
    <property type="evidence" value="ECO:0007669"/>
    <property type="project" value="UniProtKB-SubCell"/>
</dbReference>
<feature type="transmembrane region" description="Helical" evidence="5">
    <location>
        <begin position="117"/>
        <end position="138"/>
    </location>
</feature>
<feature type="transmembrane region" description="Helical" evidence="5">
    <location>
        <begin position="47"/>
        <end position="67"/>
    </location>
</feature>
<evidence type="ECO:0000256" key="2">
    <source>
        <dbReference type="ARBA" id="ARBA00022692"/>
    </source>
</evidence>
<organism evidence="7 8">
    <name type="scientific">Chryseobacterium pennae</name>
    <dbReference type="NCBI Taxonomy" id="2258962"/>
    <lineage>
        <taxon>Bacteria</taxon>
        <taxon>Pseudomonadati</taxon>
        <taxon>Bacteroidota</taxon>
        <taxon>Flavobacteriia</taxon>
        <taxon>Flavobacteriales</taxon>
        <taxon>Weeksellaceae</taxon>
        <taxon>Chryseobacterium group</taxon>
        <taxon>Chryseobacterium</taxon>
    </lineage>
</organism>
<protein>
    <submittedName>
        <fullName evidence="7">Tellurium resistance protein TerC</fullName>
    </submittedName>
</protein>
<dbReference type="Proteomes" id="UP000256686">
    <property type="component" value="Unassembled WGS sequence"/>
</dbReference>
<dbReference type="AlphaFoldDB" id="A0A3D9C618"/>
<evidence type="ECO:0000256" key="1">
    <source>
        <dbReference type="ARBA" id="ARBA00004141"/>
    </source>
</evidence>
<evidence type="ECO:0000313" key="8">
    <source>
        <dbReference type="Proteomes" id="UP000256686"/>
    </source>
</evidence>
<dbReference type="Pfam" id="PF07291">
    <property type="entry name" value="MauE"/>
    <property type="match status" value="1"/>
</dbReference>
<evidence type="ECO:0000313" key="7">
    <source>
        <dbReference type="EMBL" id="REC61320.1"/>
    </source>
</evidence>
<keyword evidence="3 5" id="KW-1133">Transmembrane helix</keyword>
<feature type="domain" description="Methylamine utilisation protein MauE" evidence="6">
    <location>
        <begin position="7"/>
        <end position="133"/>
    </location>
</feature>
<accession>A0A3D9C618</accession>
<dbReference type="GO" id="GO:0030416">
    <property type="term" value="P:methylamine metabolic process"/>
    <property type="evidence" value="ECO:0007669"/>
    <property type="project" value="InterPro"/>
</dbReference>
<gene>
    <name evidence="7" type="ORF">DRF65_16530</name>
</gene>
<comment type="caution">
    <text evidence="7">The sequence shown here is derived from an EMBL/GenBank/DDBJ whole genome shotgun (WGS) entry which is preliminary data.</text>
</comment>
<dbReference type="EMBL" id="QNVT01000016">
    <property type="protein sequence ID" value="REC61320.1"/>
    <property type="molecule type" value="Genomic_DNA"/>
</dbReference>
<comment type="subcellular location">
    <subcellularLocation>
        <location evidence="1">Membrane</location>
        <topology evidence="1">Multi-pass membrane protein</topology>
    </subcellularLocation>
</comment>
<reference evidence="8" key="1">
    <citation type="submission" date="2018-06" db="EMBL/GenBank/DDBJ databases">
        <authorList>
            <person name="Lum Nde A."/>
            <person name="Hugo C."/>
        </authorList>
    </citation>
    <scope>NUCLEOTIDE SEQUENCE [LARGE SCALE GENOMIC DNA]</scope>
    <source>
        <strain evidence="8">1_F178</strain>
    </source>
</reference>
<feature type="transmembrane region" description="Helical" evidence="5">
    <location>
        <begin position="74"/>
        <end position="97"/>
    </location>
</feature>
<keyword evidence="2 5" id="KW-0812">Transmembrane</keyword>
<evidence type="ECO:0000256" key="4">
    <source>
        <dbReference type="ARBA" id="ARBA00023136"/>
    </source>
</evidence>
<name>A0A3D9C618_9FLAO</name>
<dbReference type="InterPro" id="IPR009908">
    <property type="entry name" value="Methylamine_util_MauE"/>
</dbReference>
<feature type="transmembrane region" description="Helical" evidence="5">
    <location>
        <begin position="159"/>
        <end position="177"/>
    </location>
</feature>
<evidence type="ECO:0000259" key="6">
    <source>
        <dbReference type="Pfam" id="PF07291"/>
    </source>
</evidence>
<keyword evidence="8" id="KW-1185">Reference proteome</keyword>
<evidence type="ECO:0000256" key="3">
    <source>
        <dbReference type="ARBA" id="ARBA00022989"/>
    </source>
</evidence>